<dbReference type="PANTHER" id="PTHR34614">
    <property type="match status" value="1"/>
</dbReference>
<dbReference type="AlphaFoldDB" id="A0A0U5ATX9"/>
<dbReference type="Proteomes" id="UP000217696">
    <property type="component" value="Chromosome"/>
</dbReference>
<organism evidence="1 2">
    <name type="scientific">Aneurinibacillus soli</name>
    <dbReference type="NCBI Taxonomy" id="1500254"/>
    <lineage>
        <taxon>Bacteria</taxon>
        <taxon>Bacillati</taxon>
        <taxon>Bacillota</taxon>
        <taxon>Bacilli</taxon>
        <taxon>Bacillales</taxon>
        <taxon>Paenibacillaceae</taxon>
        <taxon>Aneurinibacillus group</taxon>
        <taxon>Aneurinibacillus</taxon>
    </lineage>
</organism>
<evidence type="ECO:0000313" key="2">
    <source>
        <dbReference type="Proteomes" id="UP000217696"/>
    </source>
</evidence>
<gene>
    <name evidence="1" type="ORF">CB4_01390</name>
</gene>
<name>A0A0U5ATX9_9BACL</name>
<evidence type="ECO:0000313" key="1">
    <source>
        <dbReference type="EMBL" id="BAU27221.1"/>
    </source>
</evidence>
<dbReference type="PANTHER" id="PTHR34614:SF2">
    <property type="entry name" value="TRANSPOSASE IS4-LIKE DOMAIN-CONTAINING PROTEIN"/>
    <property type="match status" value="1"/>
</dbReference>
<proteinExistence type="predicted"/>
<accession>A0A0U5ATX9</accession>
<protein>
    <submittedName>
        <fullName evidence="1">Uncharacterized protein</fullName>
    </submittedName>
</protein>
<dbReference type="KEGG" id="asoc:CB4_01390"/>
<dbReference type="GO" id="GO:0006313">
    <property type="term" value="P:DNA transposition"/>
    <property type="evidence" value="ECO:0007669"/>
    <property type="project" value="InterPro"/>
</dbReference>
<dbReference type="InterPro" id="IPR047654">
    <property type="entry name" value="IS1634_transpos"/>
</dbReference>
<dbReference type="Pfam" id="PF01609">
    <property type="entry name" value="DDE_Tnp_1"/>
    <property type="match status" value="1"/>
</dbReference>
<reference evidence="1 2" key="1">
    <citation type="submission" date="2015-12" db="EMBL/GenBank/DDBJ databases">
        <title>Genome sequence of Aneurinibacillus soli.</title>
        <authorList>
            <person name="Lee J.S."/>
            <person name="Lee K.C."/>
            <person name="Kim K.K."/>
            <person name="Lee B.W."/>
        </authorList>
    </citation>
    <scope>NUCLEOTIDE SEQUENCE [LARGE SCALE GENOMIC DNA]</scope>
    <source>
        <strain evidence="1 2">CB4</strain>
    </source>
</reference>
<dbReference type="GO" id="GO:0004803">
    <property type="term" value="F:transposase activity"/>
    <property type="evidence" value="ECO:0007669"/>
    <property type="project" value="InterPro"/>
</dbReference>
<keyword evidence="2" id="KW-1185">Reference proteome</keyword>
<dbReference type="EMBL" id="AP017312">
    <property type="protein sequence ID" value="BAU27221.1"/>
    <property type="molecule type" value="Genomic_DNA"/>
</dbReference>
<dbReference type="InterPro" id="IPR002559">
    <property type="entry name" value="Transposase_11"/>
</dbReference>
<dbReference type="NCBIfam" id="NF033559">
    <property type="entry name" value="transpos_IS1634"/>
    <property type="match status" value="1"/>
</dbReference>
<dbReference type="GO" id="GO:0003677">
    <property type="term" value="F:DNA binding"/>
    <property type="evidence" value="ECO:0007669"/>
    <property type="project" value="InterPro"/>
</dbReference>
<sequence length="471" mass="54049">MQASWFNDDAIGHHLDRIEEADVHKVVSEWLLHVYRHEDIPMRVFHGDITSMSVYGAYIKPNESLQIVEGYSRDRRGAKQIQFGLVGGTDGIPLYGDVHDGNTSDKTWNPDVLDKIHKQCASIELSDFLYVADSAAMSKATLQAAKAAKAHLLTRAPAQLKIVKAALEAADTPDIPWSDHVTFASSKEGATYHWLERAAEHEGHELRLFVIESSALDKKKENTLQEQRKSERDQIKKAEKRFTKESFHCRKDAEAAWDAWVENQKLRFHHVSCSIVEQEVIRKKRGRPKQDAQLETDTLYGLRLIYTEEEALFQQAKRKASRFVLATTLPTEWHNESMDGTAVLGLYKGQIHVEMNFSFLKDPVYTDEIYLKKPERVKVLGYLLLLALTVYRVFQRRIRQHITEQQPMRWAGGRILKKPTGEAIFHIFKYLQVVVLRGLNGTRIRQFDQPLTKEQSRVLTSLGLDESIYLG</sequence>